<sequence length="219" mass="25615">MTFIWKDHFTKYVTLQRNHKKFTTEMLENLIKKQQSEIEIINTFLTKTPKTVLDIGCGLGIYDLALHDFYKTNIKFYLLDKTTTPEEEKKVFYGHREVAAFYNNLDYTEEFLSINGINKENINCITVEDDIEITKNFLKQNLSNIDLVISIISWGFHYPIKTYLDTVHDILSDDGLLCLHCRNINENLPVLMTKFEILSPAINTIREGSFLICKKKLDM</sequence>
<evidence type="ECO:0008006" key="2">
    <source>
        <dbReference type="Google" id="ProtNLM"/>
    </source>
</evidence>
<name>A0A6N1NTG3_9VIRU</name>
<reference evidence="1" key="1">
    <citation type="submission" date="2017-06" db="EMBL/GenBank/DDBJ databases">
        <authorList>
            <person name="Assis F.L."/>
            <person name="Abrahao J.S."/>
            <person name="Silva L."/>
            <person name="Khalil J.B."/>
            <person name="Rodrigues R."/>
            <person name="Silva L.S."/>
            <person name="Boratto P."/>
            <person name="Andrade M."/>
            <person name="Kroon E.G."/>
            <person name="Ribeiro B."/>
            <person name="Bergier I."/>
            <person name="Seligmann H."/>
            <person name="Ghigo E."/>
            <person name="Colson P."/>
            <person name="Levasseur A."/>
            <person name="Raoult D."/>
            <person name="Scola B.L."/>
        </authorList>
    </citation>
    <scope>NUCLEOTIDE SEQUENCE</scope>
    <source>
        <strain evidence="1">Deep ocean</strain>
    </source>
</reference>
<dbReference type="RefSeq" id="YP_010780522.1">
    <property type="nucleotide sequence ID" value="NC_075038.1"/>
</dbReference>
<dbReference type="InterPro" id="IPR029063">
    <property type="entry name" value="SAM-dependent_MTases_sf"/>
</dbReference>
<dbReference type="Gene3D" id="3.40.50.150">
    <property type="entry name" value="Vaccinia Virus protein VP39"/>
    <property type="match status" value="1"/>
</dbReference>
<proteinExistence type="predicted"/>
<organism evidence="1">
    <name type="scientific">Tupanvirus deep ocean</name>
    <dbReference type="NCBI Taxonomy" id="2126984"/>
    <lineage>
        <taxon>Viruses</taxon>
        <taxon>Varidnaviria</taxon>
        <taxon>Bamfordvirae</taxon>
        <taxon>Nucleocytoviricota</taxon>
        <taxon>Megaviricetes</taxon>
        <taxon>Imitervirales</taxon>
        <taxon>Mimiviridae</taxon>
        <taxon>Megamimivirinae</taxon>
        <taxon>Tupanvirus</taxon>
        <taxon>Tupanvirus altamarinense</taxon>
    </lineage>
</organism>
<evidence type="ECO:0000313" key="1">
    <source>
        <dbReference type="EMBL" id="QKU33912.1"/>
    </source>
</evidence>
<protein>
    <recommendedName>
        <fullName evidence="2">Methyltransferase domain-containing protein</fullName>
    </recommendedName>
</protein>
<dbReference type="GeneID" id="80517213"/>
<accession>A0A6N1NTG3</accession>
<dbReference type="EMBL" id="MF405918">
    <property type="protein sequence ID" value="QKU33912.1"/>
    <property type="molecule type" value="Genomic_DNA"/>
</dbReference>
<dbReference type="KEGG" id="vg:80517213"/>
<reference evidence="1" key="2">
    <citation type="journal article" date="2018" name="Nat. Commun.">
        <title>Tailed giant Tupanvirus possesses the most complete translational apparatus of the known virosphere.</title>
        <authorList>
            <person name="Abrahao J."/>
            <person name="Silva L."/>
            <person name="Silva L.S."/>
            <person name="Khalil J.Y.B."/>
            <person name="Rodrigues R."/>
            <person name="Arantes T."/>
            <person name="Assis F."/>
            <person name="Boratto P."/>
            <person name="Andrade M."/>
            <person name="Kroon E.G."/>
            <person name="Ribeiro B."/>
            <person name="Bergier I."/>
            <person name="Seligmann H."/>
            <person name="Ghigo E."/>
            <person name="Colson P."/>
            <person name="Levasseur A."/>
            <person name="Kroemer G."/>
            <person name="Raoult D."/>
            <person name="La Scola B."/>
        </authorList>
    </citation>
    <scope>NUCLEOTIDE SEQUENCE [LARGE SCALE GENOMIC DNA]</scope>
    <source>
        <strain evidence="1">Deep ocean</strain>
    </source>
</reference>
<dbReference type="SUPFAM" id="SSF53335">
    <property type="entry name" value="S-adenosyl-L-methionine-dependent methyltransferases"/>
    <property type="match status" value="1"/>
</dbReference>